<keyword evidence="14" id="KW-1185">Reference proteome</keyword>
<evidence type="ECO:0000313" key="13">
    <source>
        <dbReference type="EMBL" id="PAP77004.1"/>
    </source>
</evidence>
<evidence type="ECO:0000256" key="1">
    <source>
        <dbReference type="ARBA" id="ARBA00002324"/>
    </source>
</evidence>
<dbReference type="OrthoDB" id="5295945at2"/>
<dbReference type="Gene3D" id="3.40.50.620">
    <property type="entry name" value="HUPs"/>
    <property type="match status" value="1"/>
</dbReference>
<dbReference type="PANTHER" id="PTHR39321:SF3">
    <property type="entry name" value="PHOSPHOPANTETHEINE ADENYLYLTRANSFERASE"/>
    <property type="match status" value="1"/>
</dbReference>
<keyword evidence="7 11" id="KW-0547">Nucleotide-binding</keyword>
<dbReference type="NCBIfam" id="NF000840">
    <property type="entry name" value="PRK00071.1-3"/>
    <property type="match status" value="1"/>
</dbReference>
<dbReference type="UniPathway" id="UPA00253">
    <property type="reaction ID" value="UER00332"/>
</dbReference>
<feature type="domain" description="Cytidyltransferase-like" evidence="12">
    <location>
        <begin position="5"/>
        <end position="168"/>
    </location>
</feature>
<dbReference type="Pfam" id="PF01467">
    <property type="entry name" value="CTP_transf_like"/>
    <property type="match status" value="1"/>
</dbReference>
<dbReference type="AlphaFoldDB" id="A0A271J1T3"/>
<evidence type="ECO:0000256" key="7">
    <source>
        <dbReference type="ARBA" id="ARBA00022741"/>
    </source>
</evidence>
<comment type="caution">
    <text evidence="13">The sequence shown here is derived from an EMBL/GenBank/DDBJ whole genome shotgun (WGS) entry which is preliminary data.</text>
</comment>
<protein>
    <recommendedName>
        <fullName evidence="11">Probable nicotinate-nucleotide adenylyltransferase</fullName>
        <ecNumber evidence="11">2.7.7.18</ecNumber>
    </recommendedName>
    <alternativeName>
        <fullName evidence="11">Deamido-NAD(+) diphosphorylase</fullName>
    </alternativeName>
    <alternativeName>
        <fullName evidence="11">Deamido-NAD(+) pyrophosphorylase</fullName>
    </alternativeName>
    <alternativeName>
        <fullName evidence="11">Nicotinate mononucleotide adenylyltransferase</fullName>
        <shortName evidence="11">NaMN adenylyltransferase</shortName>
    </alternativeName>
</protein>
<evidence type="ECO:0000256" key="2">
    <source>
        <dbReference type="ARBA" id="ARBA00005019"/>
    </source>
</evidence>
<keyword evidence="5 11" id="KW-0808">Transferase</keyword>
<comment type="similarity">
    <text evidence="3 11">Belongs to the NadD family.</text>
</comment>
<dbReference type="PANTHER" id="PTHR39321">
    <property type="entry name" value="NICOTINATE-NUCLEOTIDE ADENYLYLTRANSFERASE-RELATED"/>
    <property type="match status" value="1"/>
</dbReference>
<evidence type="ECO:0000256" key="11">
    <source>
        <dbReference type="HAMAP-Rule" id="MF_00244"/>
    </source>
</evidence>
<evidence type="ECO:0000256" key="10">
    <source>
        <dbReference type="ARBA" id="ARBA00048721"/>
    </source>
</evidence>
<dbReference type="HAMAP" id="MF_00244">
    <property type="entry name" value="NaMN_adenylyltr"/>
    <property type="match status" value="1"/>
</dbReference>
<dbReference type="InterPro" id="IPR005248">
    <property type="entry name" value="NadD/NMNAT"/>
</dbReference>
<evidence type="ECO:0000256" key="5">
    <source>
        <dbReference type="ARBA" id="ARBA00022679"/>
    </source>
</evidence>
<dbReference type="NCBIfam" id="TIGR00482">
    <property type="entry name" value="nicotinate (nicotinamide) nucleotide adenylyltransferase"/>
    <property type="match status" value="1"/>
</dbReference>
<dbReference type="NCBIfam" id="TIGR00125">
    <property type="entry name" value="cyt_tran_rel"/>
    <property type="match status" value="1"/>
</dbReference>
<dbReference type="Proteomes" id="UP000216339">
    <property type="component" value="Unassembled WGS sequence"/>
</dbReference>
<dbReference type="EMBL" id="MQWD01000001">
    <property type="protein sequence ID" value="PAP77004.1"/>
    <property type="molecule type" value="Genomic_DNA"/>
</dbReference>
<dbReference type="InterPro" id="IPR014729">
    <property type="entry name" value="Rossmann-like_a/b/a_fold"/>
</dbReference>
<accession>A0A271J1T3</accession>
<name>A0A271J1T3_9BACT</name>
<evidence type="ECO:0000256" key="6">
    <source>
        <dbReference type="ARBA" id="ARBA00022695"/>
    </source>
</evidence>
<keyword evidence="8 11" id="KW-0067">ATP-binding</keyword>
<keyword evidence="4 11" id="KW-0662">Pyridine nucleotide biosynthesis</keyword>
<evidence type="ECO:0000256" key="4">
    <source>
        <dbReference type="ARBA" id="ARBA00022642"/>
    </source>
</evidence>
<keyword evidence="6 11" id="KW-0548">Nucleotidyltransferase</keyword>
<dbReference type="SUPFAM" id="SSF52374">
    <property type="entry name" value="Nucleotidylyl transferase"/>
    <property type="match status" value="1"/>
</dbReference>
<comment type="function">
    <text evidence="1 11">Catalyzes the reversible adenylation of nicotinate mononucleotide (NaMN) to nicotinic acid adenine dinucleotide (NaAD).</text>
</comment>
<dbReference type="GO" id="GO:0004515">
    <property type="term" value="F:nicotinate-nucleotide adenylyltransferase activity"/>
    <property type="evidence" value="ECO:0007669"/>
    <property type="project" value="UniProtKB-UniRule"/>
</dbReference>
<keyword evidence="9 11" id="KW-0520">NAD</keyword>
<organism evidence="13 14">
    <name type="scientific">Rubrivirga marina</name>
    <dbReference type="NCBI Taxonomy" id="1196024"/>
    <lineage>
        <taxon>Bacteria</taxon>
        <taxon>Pseudomonadati</taxon>
        <taxon>Rhodothermota</taxon>
        <taxon>Rhodothermia</taxon>
        <taxon>Rhodothermales</taxon>
        <taxon>Rubricoccaceae</taxon>
        <taxon>Rubrivirga</taxon>
    </lineage>
</organism>
<gene>
    <name evidence="11" type="primary">nadD</name>
    <name evidence="13" type="ORF">BSZ37_11445</name>
</gene>
<proteinExistence type="inferred from homology"/>
<dbReference type="GO" id="GO:0005524">
    <property type="term" value="F:ATP binding"/>
    <property type="evidence" value="ECO:0007669"/>
    <property type="project" value="UniProtKB-KW"/>
</dbReference>
<dbReference type="InterPro" id="IPR004821">
    <property type="entry name" value="Cyt_trans-like"/>
</dbReference>
<comment type="catalytic activity">
    <reaction evidence="10 11">
        <text>nicotinate beta-D-ribonucleotide + ATP + H(+) = deamido-NAD(+) + diphosphate</text>
        <dbReference type="Rhea" id="RHEA:22860"/>
        <dbReference type="ChEBI" id="CHEBI:15378"/>
        <dbReference type="ChEBI" id="CHEBI:30616"/>
        <dbReference type="ChEBI" id="CHEBI:33019"/>
        <dbReference type="ChEBI" id="CHEBI:57502"/>
        <dbReference type="ChEBI" id="CHEBI:58437"/>
        <dbReference type="EC" id="2.7.7.18"/>
    </reaction>
</comment>
<dbReference type="GO" id="GO:0009435">
    <property type="term" value="P:NAD+ biosynthetic process"/>
    <property type="evidence" value="ECO:0007669"/>
    <property type="project" value="UniProtKB-UniRule"/>
</dbReference>
<evidence type="ECO:0000256" key="3">
    <source>
        <dbReference type="ARBA" id="ARBA00009014"/>
    </source>
</evidence>
<dbReference type="RefSeq" id="WP_095510670.1">
    <property type="nucleotide sequence ID" value="NZ_MQWD01000001.1"/>
</dbReference>
<sequence length="206" mass="21449">MPTGLFGGSFNPPHVGHLAVAEACAEAAGLDRVLWMPAATPPHKQGDPALAPAEARLRMVEAAIAGNDRFVVSDLEIARGDVSYTVDTLRRLHDDGLGGLALILGGDSLAGFPGWREPEAIVGLARLVVYRRPGDRVDLGALPEWIGGRCTVVDGPALDVSSTELRGRIAAGRTVRYLVPDEVRGVIEAEGWYRPGGGSAGIGGAG</sequence>
<evidence type="ECO:0000313" key="14">
    <source>
        <dbReference type="Proteomes" id="UP000216339"/>
    </source>
</evidence>
<dbReference type="EC" id="2.7.7.18" evidence="11"/>
<evidence type="ECO:0000256" key="8">
    <source>
        <dbReference type="ARBA" id="ARBA00022840"/>
    </source>
</evidence>
<evidence type="ECO:0000256" key="9">
    <source>
        <dbReference type="ARBA" id="ARBA00023027"/>
    </source>
</evidence>
<evidence type="ECO:0000259" key="12">
    <source>
        <dbReference type="Pfam" id="PF01467"/>
    </source>
</evidence>
<reference evidence="13 14" key="1">
    <citation type="submission" date="2016-11" db="EMBL/GenBank/DDBJ databases">
        <title>Study of marine rhodopsin-containing bacteria.</title>
        <authorList>
            <person name="Yoshizawa S."/>
            <person name="Kumagai Y."/>
            <person name="Kogure K."/>
        </authorList>
    </citation>
    <scope>NUCLEOTIDE SEQUENCE [LARGE SCALE GENOMIC DNA]</scope>
    <source>
        <strain evidence="13 14">SAORIC-28</strain>
    </source>
</reference>
<dbReference type="CDD" id="cd02165">
    <property type="entry name" value="NMNAT"/>
    <property type="match status" value="1"/>
</dbReference>
<comment type="pathway">
    <text evidence="2 11">Cofactor biosynthesis; NAD(+) biosynthesis; deamido-NAD(+) from nicotinate D-ribonucleotide: step 1/1.</text>
</comment>